<feature type="region of interest" description="Disordered" evidence="2">
    <location>
        <begin position="722"/>
        <end position="745"/>
    </location>
</feature>
<evidence type="ECO:0000256" key="1">
    <source>
        <dbReference type="SAM" id="Coils"/>
    </source>
</evidence>
<feature type="coiled-coil region" evidence="1">
    <location>
        <begin position="90"/>
        <end position="159"/>
    </location>
</feature>
<organism evidence="3 4">
    <name type="scientific">Leptomonas seymouri</name>
    <dbReference type="NCBI Taxonomy" id="5684"/>
    <lineage>
        <taxon>Eukaryota</taxon>
        <taxon>Discoba</taxon>
        <taxon>Euglenozoa</taxon>
        <taxon>Kinetoplastea</taxon>
        <taxon>Metakinetoplastina</taxon>
        <taxon>Trypanosomatida</taxon>
        <taxon>Trypanosomatidae</taxon>
        <taxon>Leishmaniinae</taxon>
        <taxon>Leptomonas</taxon>
    </lineage>
</organism>
<comment type="caution">
    <text evidence="3">The sequence shown here is derived from an EMBL/GenBank/DDBJ whole genome shotgun (WGS) entry which is preliminary data.</text>
</comment>
<protein>
    <submittedName>
        <fullName evidence="3">Uncharacterized protein</fullName>
    </submittedName>
</protein>
<keyword evidence="1" id="KW-0175">Coiled coil</keyword>
<dbReference type="AlphaFoldDB" id="A0A0N1IAD8"/>
<reference evidence="3 4" key="1">
    <citation type="journal article" date="2015" name="PLoS Pathog.">
        <title>Leptomonas seymouri: Adaptations to the Dixenous Life Cycle Analyzed by Genome Sequencing, Transcriptome Profiling and Co-infection with Leishmania donovani.</title>
        <authorList>
            <person name="Kraeva N."/>
            <person name="Butenko A."/>
            <person name="Hlavacova J."/>
            <person name="Kostygov A."/>
            <person name="Myskova J."/>
            <person name="Grybchuk D."/>
            <person name="Lestinova T."/>
            <person name="Votypka J."/>
            <person name="Volf P."/>
            <person name="Opperdoes F."/>
            <person name="Flegontov P."/>
            <person name="Lukes J."/>
            <person name="Yurchenko V."/>
        </authorList>
    </citation>
    <scope>NUCLEOTIDE SEQUENCE [LARGE SCALE GENOMIC DNA]</scope>
    <source>
        <strain evidence="3 4">ATCC 30220</strain>
    </source>
</reference>
<sequence>MPTNSPFSNASTPPQRKARMPAPFASTSRVDLLYDHQPQTSFVDSTPSEKQASGYFGYSPAPQRGEENTGVQCWGCRQTQRLRTSLKRIELEYLAQIESLQQQLKRATAQRALALQERDELLTNSDAAAKQQSMIEQEAQSLRVEVMQAMQERHELRSRVHELEIFCSNSVQQQLQWKMKLLWEAEASARRDCSAAAQDEWRLLKELCDAESRAVKEALRLRAVATPSRCNVGAGTDSGGSTILCSTFISNYTSTPGPSDGGHERRLYSPRPSQHRELSTPRLTRRPSVCGDSSRSSSEGTTVVACTLLPTHAAEEAAEKVKMMEWRLEQQRSSFEMQLADERGLTADMQAEVDDLIENELMLLESVNRLTIERDASEACTELAAHHMLILTQHLWPEAQDNAAVAPAVGAAKASTHADVLDLVEESESAAWRIEMSEVMYNMQQQLYQLLSASRPPRADPEEAWEETVKDCVREEAEEIKEHLAALLEASAQARVDGDALRMEMKEHFSEVEERQCRQEAFMVASSTRLPQKEGAPTLQLESLRSELKQQRQLSERLLEVLQCASAPASAVVTVAAHPSSSTTSSTEMRPSSHNPKPGPTSRLGASLPDTVTPKRKTRHRDPLAEKSTMPQAPHAAPSKSSEFGHHNHKPLTAAGPLCEDQLSTGATVSDSTADCDPLPLRRSRIPDPRFVVAEEELFDPQCISVDASAAAEQISALLSDGSLSDADGDFPSPYEEYGEALGSA</sequence>
<feature type="region of interest" description="Disordered" evidence="2">
    <location>
        <begin position="1"/>
        <end position="24"/>
    </location>
</feature>
<dbReference type="Proteomes" id="UP000038009">
    <property type="component" value="Unassembled WGS sequence"/>
</dbReference>
<dbReference type="OrthoDB" id="266048at2759"/>
<feature type="compositionally biased region" description="Polar residues" evidence="2">
    <location>
        <begin position="1"/>
        <end position="14"/>
    </location>
</feature>
<dbReference type="VEuPathDB" id="TriTrypDB:Lsey_0027_0230"/>
<feature type="region of interest" description="Disordered" evidence="2">
    <location>
        <begin position="254"/>
        <end position="298"/>
    </location>
</feature>
<evidence type="ECO:0000256" key="2">
    <source>
        <dbReference type="SAM" id="MobiDB-lite"/>
    </source>
</evidence>
<feature type="compositionally biased region" description="Low complexity" evidence="2">
    <location>
        <begin position="576"/>
        <end position="587"/>
    </location>
</feature>
<dbReference type="EMBL" id="LJSK01000027">
    <property type="protein sequence ID" value="KPI89272.1"/>
    <property type="molecule type" value="Genomic_DNA"/>
</dbReference>
<proteinExistence type="predicted"/>
<gene>
    <name evidence="3" type="ORF">ABL78_1605</name>
</gene>
<evidence type="ECO:0000313" key="4">
    <source>
        <dbReference type="Proteomes" id="UP000038009"/>
    </source>
</evidence>
<dbReference type="OMA" id="HNDNALF"/>
<keyword evidence="4" id="KW-1185">Reference proteome</keyword>
<name>A0A0N1IAD8_LEPSE</name>
<feature type="region of interest" description="Disordered" evidence="2">
    <location>
        <begin position="576"/>
        <end position="657"/>
    </location>
</feature>
<accession>A0A0N1IAD8</accession>
<evidence type="ECO:0000313" key="3">
    <source>
        <dbReference type="EMBL" id="KPI89272.1"/>
    </source>
</evidence>